<dbReference type="CDD" id="cd00298">
    <property type="entry name" value="ACD_sHsps_p23-like"/>
    <property type="match status" value="1"/>
</dbReference>
<name>A0ABW5PGQ7_9BACL</name>
<dbReference type="Pfam" id="PF04969">
    <property type="entry name" value="CS"/>
    <property type="match status" value="1"/>
</dbReference>
<proteinExistence type="predicted"/>
<evidence type="ECO:0000313" key="2">
    <source>
        <dbReference type="EMBL" id="MFD2613152.1"/>
    </source>
</evidence>
<dbReference type="RefSeq" id="WP_377603116.1">
    <property type="nucleotide sequence ID" value="NZ_JBHUME010000007.1"/>
</dbReference>
<protein>
    <submittedName>
        <fullName evidence="2">Hsp20/alpha crystallin family protein</fullName>
    </submittedName>
</protein>
<keyword evidence="3" id="KW-1185">Reference proteome</keyword>
<dbReference type="InterPro" id="IPR007052">
    <property type="entry name" value="CS_dom"/>
</dbReference>
<dbReference type="SUPFAM" id="SSF49764">
    <property type="entry name" value="HSP20-like chaperones"/>
    <property type="match status" value="1"/>
</dbReference>
<accession>A0ABW5PGQ7</accession>
<dbReference type="Proteomes" id="UP001597541">
    <property type="component" value="Unassembled WGS sequence"/>
</dbReference>
<dbReference type="InterPro" id="IPR008978">
    <property type="entry name" value="HSP20-like_chaperone"/>
</dbReference>
<feature type="domain" description="CS" evidence="1">
    <location>
        <begin position="68"/>
        <end position="136"/>
    </location>
</feature>
<evidence type="ECO:0000259" key="1">
    <source>
        <dbReference type="Pfam" id="PF04969"/>
    </source>
</evidence>
<reference evidence="3" key="1">
    <citation type="journal article" date="2019" name="Int. J. Syst. Evol. Microbiol.">
        <title>The Global Catalogue of Microorganisms (GCM) 10K type strain sequencing project: providing services to taxonomists for standard genome sequencing and annotation.</title>
        <authorList>
            <consortium name="The Broad Institute Genomics Platform"/>
            <consortium name="The Broad Institute Genome Sequencing Center for Infectious Disease"/>
            <person name="Wu L."/>
            <person name="Ma J."/>
        </authorList>
    </citation>
    <scope>NUCLEOTIDE SEQUENCE [LARGE SCALE GENOMIC DNA]</scope>
    <source>
        <strain evidence="3">KCTC 3950</strain>
    </source>
</reference>
<dbReference type="Gene3D" id="2.60.40.790">
    <property type="match status" value="1"/>
</dbReference>
<comment type="caution">
    <text evidence="2">The sequence shown here is derived from an EMBL/GenBank/DDBJ whole genome shotgun (WGS) entry which is preliminary data.</text>
</comment>
<sequence length="152" mass="17132">MDKDNKDPFNWNQFHELFRGHFPSGNGQPPVDTGWIQNYVQDTLQRAFTSSTAGKPSAKLTFPSEVFETHNNVVVKISVPDLPTAKNIQPHVSATRVKLENGADGNSQYIPLHSHVVPQSCKAVYKNGILQLHLKKAKISDTYYEARVRFLE</sequence>
<organism evidence="2 3">
    <name type="scientific">Paenibacillus gansuensis</name>
    <dbReference type="NCBI Taxonomy" id="306542"/>
    <lineage>
        <taxon>Bacteria</taxon>
        <taxon>Bacillati</taxon>
        <taxon>Bacillota</taxon>
        <taxon>Bacilli</taxon>
        <taxon>Bacillales</taxon>
        <taxon>Paenibacillaceae</taxon>
        <taxon>Paenibacillus</taxon>
    </lineage>
</organism>
<evidence type="ECO:0000313" key="3">
    <source>
        <dbReference type="Proteomes" id="UP001597541"/>
    </source>
</evidence>
<dbReference type="EMBL" id="JBHUME010000007">
    <property type="protein sequence ID" value="MFD2613152.1"/>
    <property type="molecule type" value="Genomic_DNA"/>
</dbReference>
<gene>
    <name evidence="2" type="ORF">ACFSUF_12025</name>
</gene>